<keyword evidence="8 21" id="KW-0547">Nucleotide-binding</keyword>
<dbReference type="PROSITE" id="PS00109">
    <property type="entry name" value="PROTEIN_KINASE_TYR"/>
    <property type="match status" value="1"/>
</dbReference>
<dbReference type="PRINTS" id="PR00109">
    <property type="entry name" value="TYRKINASE"/>
</dbReference>
<dbReference type="PROSITE" id="PS00239">
    <property type="entry name" value="RECEPTOR_TYR_KIN_II"/>
    <property type="match status" value="1"/>
</dbReference>
<evidence type="ECO:0000256" key="10">
    <source>
        <dbReference type="ARBA" id="ARBA00022782"/>
    </source>
</evidence>
<evidence type="ECO:0000256" key="23">
    <source>
        <dbReference type="SAM" id="Phobius"/>
    </source>
</evidence>
<dbReference type="Pfam" id="PF07714">
    <property type="entry name" value="PK_Tyr_Ser-Thr"/>
    <property type="match status" value="1"/>
</dbReference>
<evidence type="ECO:0000256" key="19">
    <source>
        <dbReference type="ARBA" id="ARBA00023319"/>
    </source>
</evidence>
<dbReference type="InterPro" id="IPR013098">
    <property type="entry name" value="Ig_I-set"/>
</dbReference>
<dbReference type="InterPro" id="IPR050122">
    <property type="entry name" value="RTK"/>
</dbReference>
<dbReference type="EC" id="2.7.10.1" evidence="22"/>
<keyword evidence="16" id="KW-1015">Disulfide bond</keyword>
<dbReference type="InterPro" id="IPR002011">
    <property type="entry name" value="Tyr_kinase_rcpt_2_CS"/>
</dbReference>
<evidence type="ECO:0000256" key="14">
    <source>
        <dbReference type="ARBA" id="ARBA00023136"/>
    </source>
</evidence>
<evidence type="ECO:0000256" key="11">
    <source>
        <dbReference type="ARBA" id="ARBA00022840"/>
    </source>
</evidence>
<dbReference type="PRINTS" id="PR01939">
    <property type="entry name" value="NTKRECEPTOR"/>
</dbReference>
<evidence type="ECO:0000256" key="1">
    <source>
        <dbReference type="ARBA" id="ARBA00004167"/>
    </source>
</evidence>
<evidence type="ECO:0000256" key="12">
    <source>
        <dbReference type="ARBA" id="ARBA00022902"/>
    </source>
</evidence>
<keyword evidence="12" id="KW-0524">Neurogenesis</keyword>
<dbReference type="RefSeq" id="XP_006823978.1">
    <property type="nucleotide sequence ID" value="XM_006823915.1"/>
</dbReference>
<evidence type="ECO:0000256" key="5">
    <source>
        <dbReference type="ARBA" id="ARBA00022692"/>
    </source>
</evidence>
<feature type="transmembrane region" description="Helical" evidence="23">
    <location>
        <begin position="421"/>
        <end position="444"/>
    </location>
</feature>
<evidence type="ECO:0000313" key="28">
    <source>
        <dbReference type="RefSeq" id="XP_006823978.1"/>
    </source>
</evidence>
<dbReference type="Proteomes" id="UP000694865">
    <property type="component" value="Unplaced"/>
</dbReference>
<keyword evidence="13 23" id="KW-1133">Transmembrane helix</keyword>
<dbReference type="InterPro" id="IPR017441">
    <property type="entry name" value="Protein_kinase_ATP_BS"/>
</dbReference>
<keyword evidence="7" id="KW-0677">Repeat</keyword>
<feature type="domain" description="Protein kinase" evidence="25">
    <location>
        <begin position="522"/>
        <end position="795"/>
    </location>
</feature>
<evidence type="ECO:0000256" key="24">
    <source>
        <dbReference type="SAM" id="SignalP"/>
    </source>
</evidence>
<feature type="binding site" evidence="21">
    <location>
        <position position="556"/>
    </location>
    <ligand>
        <name>ATP</name>
        <dbReference type="ChEBI" id="CHEBI:30616"/>
    </ligand>
</feature>
<evidence type="ECO:0000256" key="9">
    <source>
        <dbReference type="ARBA" id="ARBA00022777"/>
    </source>
</evidence>
<evidence type="ECO:0000256" key="18">
    <source>
        <dbReference type="ARBA" id="ARBA00023180"/>
    </source>
</evidence>
<evidence type="ECO:0000256" key="21">
    <source>
        <dbReference type="PROSITE-ProRule" id="PRU10141"/>
    </source>
</evidence>
<keyword evidence="10" id="KW-0221">Differentiation</keyword>
<evidence type="ECO:0000259" key="26">
    <source>
        <dbReference type="PROSITE" id="PS50835"/>
    </source>
</evidence>
<dbReference type="SUPFAM" id="SSF48726">
    <property type="entry name" value="Immunoglobulin"/>
    <property type="match status" value="2"/>
</dbReference>
<dbReference type="SMART" id="SM00409">
    <property type="entry name" value="IG"/>
    <property type="match status" value="1"/>
</dbReference>
<dbReference type="PROSITE" id="PS00107">
    <property type="entry name" value="PROTEIN_KINASE_ATP"/>
    <property type="match status" value="1"/>
</dbReference>
<dbReference type="Pfam" id="PF07679">
    <property type="entry name" value="I-set"/>
    <property type="match status" value="1"/>
</dbReference>
<keyword evidence="2" id="KW-0217">Developmental protein</keyword>
<gene>
    <name evidence="28" type="primary">LOC100369434</name>
</gene>
<keyword evidence="18" id="KW-0325">Glycoprotein</keyword>
<keyword evidence="15" id="KW-0829">Tyrosine-protein kinase</keyword>
<dbReference type="SUPFAM" id="SSF52058">
    <property type="entry name" value="L domain-like"/>
    <property type="match status" value="1"/>
</dbReference>
<name>A0ABM0MVD7_SACKO</name>
<dbReference type="InterPro" id="IPR003599">
    <property type="entry name" value="Ig_sub"/>
</dbReference>
<dbReference type="PROSITE" id="PS50011">
    <property type="entry name" value="PROTEIN_KINASE_DOM"/>
    <property type="match status" value="1"/>
</dbReference>
<dbReference type="InterPro" id="IPR000719">
    <property type="entry name" value="Prot_kinase_dom"/>
</dbReference>
<comment type="subcellular location">
    <subcellularLocation>
        <location evidence="1">Membrane</location>
        <topology evidence="1">Single-pass membrane protein</topology>
    </subcellularLocation>
</comment>
<keyword evidence="11 21" id="KW-0067">ATP-binding</keyword>
<accession>A0ABM0MVD7</accession>
<dbReference type="PANTHER" id="PTHR24416:SF614">
    <property type="entry name" value="PROTEIN KINASE DOMAIN-CONTAINING PROTEIN"/>
    <property type="match status" value="1"/>
</dbReference>
<dbReference type="GeneID" id="100369434"/>
<evidence type="ECO:0000256" key="22">
    <source>
        <dbReference type="RuleBase" id="RU000312"/>
    </source>
</evidence>
<protein>
    <recommendedName>
        <fullName evidence="22">Tyrosine-protein kinase receptor</fullName>
        <ecNumber evidence="22">2.7.10.1</ecNumber>
    </recommendedName>
</protein>
<evidence type="ECO:0000256" key="3">
    <source>
        <dbReference type="ARBA" id="ARBA00022614"/>
    </source>
</evidence>
<evidence type="ECO:0000313" key="27">
    <source>
        <dbReference type="Proteomes" id="UP000694865"/>
    </source>
</evidence>
<dbReference type="InterPro" id="IPR001611">
    <property type="entry name" value="Leu-rich_rpt"/>
</dbReference>
<sequence>MYTLKILGFLIYLLVNISAVVSVSGSKSYVCPTHCTCTNEEIVCQEKDTMSYIPDIRSSSVTEVVIENQRDLLEINETSLQYLLRLEKLTIVNCKVKKITPRAFYGNRNLHFIDLQNNDIDRLSWEPFDGLNISQLILNGNNVPCTCESKWLQLMIEHNKVSDSLKCTLPSGSGSEMFLKDADITELDEQCDLPVLKVEPQKITINETESVTMRCEVVGNVIPTPYLEWDLDHIKSDYSVSDDGSVQKLTFNNATGSDNGLIECSASNVVGKVTKGVELTINSAPRILELREPYAYFHHCFFFNFTGTPLPSIKWYLNGVLLDIPWTTDPDFNENDDHLYLAMIKPDSTHEFTGCLYIQIPTHYNNGNYTLVLKNLLGSVNATVYGRFSENPDPVNPPPPPNANKTAVTILAPGPTKDVTVYVAVVVSVMITMFVVAAMIICGVRYFRRKRRRPTSAINGYASHPLNTVSLTMSANGDVLAKRTAVPVDRLQMVENPNYFKKMHQQDSKRTPVIRHMKRETIHFIRELGEGAFGRVYLGRCDNLTESDETTLVAVKTLKDSSIGDARRDFEREAELLTNLQHNNIVTFYGVCIEGDPLLMVFEYMENGDLNNYLRSRGPDAQYLSKIVTTDAVLTQCELLFIAVQIASGMVYLASQHFVHRDMATRNCLVGDKLVVKIGDFGMSRDIYSTDYYRVGGQTMLPVRWMPPESVLYRKFTIESDVWSFGVVLWEIFEYGKQPWYELSNHEVIEYIKNGTLLDCPAACYEHREIYTIMLGCWHRQPTKRLPIREIRDTLKKACEDCPGYVNLFST</sequence>
<dbReference type="InterPro" id="IPR011009">
    <property type="entry name" value="Kinase-like_dom_sf"/>
</dbReference>
<dbReference type="Gene3D" id="2.60.40.10">
    <property type="entry name" value="Immunoglobulins"/>
    <property type="match status" value="2"/>
</dbReference>
<evidence type="ECO:0000256" key="7">
    <source>
        <dbReference type="ARBA" id="ARBA00022737"/>
    </source>
</evidence>
<dbReference type="SUPFAM" id="SSF56112">
    <property type="entry name" value="Protein kinase-like (PK-like)"/>
    <property type="match status" value="1"/>
</dbReference>
<dbReference type="InterPro" id="IPR001245">
    <property type="entry name" value="Ser-Thr/Tyr_kinase_cat_dom"/>
</dbReference>
<keyword evidence="17 22" id="KW-0675">Receptor</keyword>
<evidence type="ECO:0000256" key="20">
    <source>
        <dbReference type="ARBA" id="ARBA00051243"/>
    </source>
</evidence>
<proteinExistence type="inferred from homology"/>
<dbReference type="Gene3D" id="3.30.200.20">
    <property type="entry name" value="Phosphorylase Kinase, domain 1"/>
    <property type="match status" value="1"/>
</dbReference>
<keyword evidence="6 24" id="KW-0732">Signal</keyword>
<keyword evidence="9" id="KW-0418">Kinase</keyword>
<evidence type="ECO:0000256" key="15">
    <source>
        <dbReference type="ARBA" id="ARBA00023137"/>
    </source>
</evidence>
<dbReference type="InterPro" id="IPR007110">
    <property type="entry name" value="Ig-like_dom"/>
</dbReference>
<organism evidence="27 28">
    <name type="scientific">Saccoglossus kowalevskii</name>
    <name type="common">Acorn worm</name>
    <dbReference type="NCBI Taxonomy" id="10224"/>
    <lineage>
        <taxon>Eukaryota</taxon>
        <taxon>Metazoa</taxon>
        <taxon>Hemichordata</taxon>
        <taxon>Enteropneusta</taxon>
        <taxon>Harrimaniidae</taxon>
        <taxon>Saccoglossus</taxon>
    </lineage>
</organism>
<evidence type="ECO:0000256" key="4">
    <source>
        <dbReference type="ARBA" id="ARBA00022679"/>
    </source>
</evidence>
<dbReference type="InterPro" id="IPR032675">
    <property type="entry name" value="LRR_dom_sf"/>
</dbReference>
<comment type="similarity">
    <text evidence="22">Belongs to the protein kinase superfamily. Tyr protein kinase family. Insulin receptor subfamily.</text>
</comment>
<keyword evidence="19" id="KW-0393">Immunoglobulin domain</keyword>
<feature type="signal peptide" evidence="24">
    <location>
        <begin position="1"/>
        <end position="25"/>
    </location>
</feature>
<dbReference type="Pfam" id="PF13855">
    <property type="entry name" value="LRR_8"/>
    <property type="match status" value="1"/>
</dbReference>
<evidence type="ECO:0000256" key="8">
    <source>
        <dbReference type="ARBA" id="ARBA00022741"/>
    </source>
</evidence>
<dbReference type="InterPro" id="IPR036179">
    <property type="entry name" value="Ig-like_dom_sf"/>
</dbReference>
<dbReference type="PANTHER" id="PTHR24416">
    <property type="entry name" value="TYROSINE-PROTEIN KINASE RECEPTOR"/>
    <property type="match status" value="1"/>
</dbReference>
<evidence type="ECO:0000256" key="2">
    <source>
        <dbReference type="ARBA" id="ARBA00022473"/>
    </source>
</evidence>
<keyword evidence="3" id="KW-0433">Leucine-rich repeat</keyword>
<dbReference type="PROSITE" id="PS50835">
    <property type="entry name" value="IG_LIKE"/>
    <property type="match status" value="1"/>
</dbReference>
<comment type="catalytic activity">
    <reaction evidence="20 22">
        <text>L-tyrosyl-[protein] + ATP = O-phospho-L-tyrosyl-[protein] + ADP + H(+)</text>
        <dbReference type="Rhea" id="RHEA:10596"/>
        <dbReference type="Rhea" id="RHEA-COMP:10136"/>
        <dbReference type="Rhea" id="RHEA-COMP:20101"/>
        <dbReference type="ChEBI" id="CHEBI:15378"/>
        <dbReference type="ChEBI" id="CHEBI:30616"/>
        <dbReference type="ChEBI" id="CHEBI:46858"/>
        <dbReference type="ChEBI" id="CHEBI:61978"/>
        <dbReference type="ChEBI" id="CHEBI:456216"/>
        <dbReference type="EC" id="2.7.10.1"/>
    </reaction>
</comment>
<dbReference type="Gene3D" id="1.10.510.10">
    <property type="entry name" value="Transferase(Phosphotransferase) domain 1"/>
    <property type="match status" value="1"/>
</dbReference>
<evidence type="ECO:0000256" key="6">
    <source>
        <dbReference type="ARBA" id="ARBA00022729"/>
    </source>
</evidence>
<keyword evidence="27" id="KW-1185">Reference proteome</keyword>
<evidence type="ECO:0000256" key="17">
    <source>
        <dbReference type="ARBA" id="ARBA00023170"/>
    </source>
</evidence>
<keyword evidence="14 23" id="KW-0472">Membrane</keyword>
<dbReference type="InterPro" id="IPR013783">
    <property type="entry name" value="Ig-like_fold"/>
</dbReference>
<dbReference type="InterPro" id="IPR020777">
    <property type="entry name" value="NTRK"/>
</dbReference>
<dbReference type="Gene3D" id="3.80.10.10">
    <property type="entry name" value="Ribonuclease Inhibitor"/>
    <property type="match status" value="1"/>
</dbReference>
<evidence type="ECO:0000256" key="16">
    <source>
        <dbReference type="ARBA" id="ARBA00023157"/>
    </source>
</evidence>
<keyword evidence="4" id="KW-0808">Transferase</keyword>
<feature type="domain" description="Ig-like" evidence="26">
    <location>
        <begin position="194"/>
        <end position="280"/>
    </location>
</feature>
<feature type="chain" id="PRO_5046725691" description="Tyrosine-protein kinase receptor" evidence="24">
    <location>
        <begin position="26"/>
        <end position="811"/>
    </location>
</feature>
<dbReference type="InterPro" id="IPR008266">
    <property type="entry name" value="Tyr_kinase_AS"/>
</dbReference>
<reference evidence="28" key="1">
    <citation type="submission" date="2025-08" db="UniProtKB">
        <authorList>
            <consortium name="RefSeq"/>
        </authorList>
    </citation>
    <scope>IDENTIFICATION</scope>
    <source>
        <tissue evidence="28">Testes</tissue>
    </source>
</reference>
<keyword evidence="22" id="KW-0597">Phosphoprotein</keyword>
<keyword evidence="5 22" id="KW-0812">Transmembrane</keyword>
<evidence type="ECO:0000256" key="13">
    <source>
        <dbReference type="ARBA" id="ARBA00022989"/>
    </source>
</evidence>
<evidence type="ECO:0000259" key="25">
    <source>
        <dbReference type="PROSITE" id="PS50011"/>
    </source>
</evidence>